<dbReference type="InterPro" id="IPR017459">
    <property type="entry name" value="Glycosyl_Trfase_fam3_N_dom"/>
</dbReference>
<evidence type="ECO:0000313" key="4">
    <source>
        <dbReference type="EMBL" id="MBH9578820.1"/>
    </source>
</evidence>
<dbReference type="InterPro" id="IPR035902">
    <property type="entry name" value="Nuc_phospho_transferase"/>
</dbReference>
<keyword evidence="1" id="KW-0328">Glycosyltransferase</keyword>
<accession>A0A931JA17</accession>
<dbReference type="GO" id="GO:0004048">
    <property type="term" value="F:anthranilate phosphoribosyltransferase activity"/>
    <property type="evidence" value="ECO:0007669"/>
    <property type="project" value="InterPro"/>
</dbReference>
<dbReference type="NCBIfam" id="NF006005">
    <property type="entry name" value="PRK08136.1"/>
    <property type="match status" value="1"/>
</dbReference>
<dbReference type="PANTHER" id="PTHR43285:SF4">
    <property type="entry name" value="TRANSFERASE"/>
    <property type="match status" value="1"/>
</dbReference>
<dbReference type="RefSeq" id="WP_198112589.1">
    <property type="nucleotide sequence ID" value="NZ_JAEDAK010000015.1"/>
</dbReference>
<reference evidence="4" key="1">
    <citation type="submission" date="2020-12" db="EMBL/GenBank/DDBJ databases">
        <title>The genome sequence of Inhella sp. 1Y17.</title>
        <authorList>
            <person name="Liu Y."/>
        </authorList>
    </citation>
    <scope>NUCLEOTIDE SEQUENCE</scope>
    <source>
        <strain evidence="4">1Y17</strain>
    </source>
</reference>
<evidence type="ECO:0000256" key="2">
    <source>
        <dbReference type="ARBA" id="ARBA00022679"/>
    </source>
</evidence>
<organism evidence="4 5">
    <name type="scientific">Inhella proteolytica</name>
    <dbReference type="NCBI Taxonomy" id="2795029"/>
    <lineage>
        <taxon>Bacteria</taxon>
        <taxon>Pseudomonadati</taxon>
        <taxon>Pseudomonadota</taxon>
        <taxon>Betaproteobacteria</taxon>
        <taxon>Burkholderiales</taxon>
        <taxon>Sphaerotilaceae</taxon>
        <taxon>Inhella</taxon>
    </lineage>
</organism>
<feature type="domain" description="Glycosyl transferase family 3 N-terminal" evidence="3">
    <location>
        <begin position="10"/>
        <end position="72"/>
    </location>
</feature>
<dbReference type="Proteomes" id="UP000613266">
    <property type="component" value="Unassembled WGS sequence"/>
</dbReference>
<dbReference type="SUPFAM" id="SSF52418">
    <property type="entry name" value="Nucleoside phosphorylase/phosphoribosyltransferase catalytic domain"/>
    <property type="match status" value="1"/>
</dbReference>
<dbReference type="GO" id="GO:0003677">
    <property type="term" value="F:DNA binding"/>
    <property type="evidence" value="ECO:0007669"/>
    <property type="project" value="UniProtKB-KW"/>
</dbReference>
<name>A0A931JA17_9BURK</name>
<protein>
    <submittedName>
        <fullName evidence="4">DNA-binding protein YbiB</fullName>
    </submittedName>
</protein>
<dbReference type="GO" id="GO:0005829">
    <property type="term" value="C:cytosol"/>
    <property type="evidence" value="ECO:0007669"/>
    <property type="project" value="TreeGrafter"/>
</dbReference>
<sequence>MNEALNLPALIKEIGRGARGARDLDRAQAAALFGAMLDGQVEDLQLGAIVLALRVKGESVEELLGFAEALQARTQRLTPPPGPRLVLLPALNGVRKLLNLMPLLAQHLANRGVPVLIHGRSDFGAARGATFELLQALGHPLCAHPAAAEAALAQQRLAVLPTAALAPGLDALMALRPRLGLRNSAHTLVKLLDPAPGRSVRVVAVTHGDFLDRLGQALPRLTAADGGAALLLKGCEGEAYPHPRRPASLQAWQAGQALELAPGEAVEDPLWETAGDPAADAARLRELLAAGPAAWPLRLRDMALTLERLASYS</sequence>
<dbReference type="AlphaFoldDB" id="A0A931JA17"/>
<evidence type="ECO:0000313" key="5">
    <source>
        <dbReference type="Proteomes" id="UP000613266"/>
    </source>
</evidence>
<dbReference type="Gene3D" id="1.20.970.10">
    <property type="entry name" value="Transferase, Pyrimidine Nucleoside Phosphorylase, Chain C"/>
    <property type="match status" value="1"/>
</dbReference>
<dbReference type="InterPro" id="IPR036320">
    <property type="entry name" value="Glycosyl_Trfase_fam3_N_dom_sf"/>
</dbReference>
<keyword evidence="5" id="KW-1185">Reference proteome</keyword>
<dbReference type="InterPro" id="IPR005940">
    <property type="entry name" value="Anthranilate_Pribosyl_Tfrase"/>
</dbReference>
<dbReference type="EMBL" id="JAEDAK010000015">
    <property type="protein sequence ID" value="MBH9578820.1"/>
    <property type="molecule type" value="Genomic_DNA"/>
</dbReference>
<proteinExistence type="predicted"/>
<dbReference type="SUPFAM" id="SSF47648">
    <property type="entry name" value="Nucleoside phosphorylase/phosphoribosyltransferase N-terminal domain"/>
    <property type="match status" value="1"/>
</dbReference>
<keyword evidence="2" id="KW-0808">Transferase</keyword>
<dbReference type="PANTHER" id="PTHR43285">
    <property type="entry name" value="ANTHRANILATE PHOSPHORIBOSYLTRANSFERASE"/>
    <property type="match status" value="1"/>
</dbReference>
<evidence type="ECO:0000256" key="1">
    <source>
        <dbReference type="ARBA" id="ARBA00022676"/>
    </source>
</evidence>
<comment type="caution">
    <text evidence="4">The sequence shown here is derived from an EMBL/GenBank/DDBJ whole genome shotgun (WGS) entry which is preliminary data.</text>
</comment>
<gene>
    <name evidence="4" type="primary">ybiB</name>
    <name evidence="4" type="ORF">I7X39_18160</name>
</gene>
<dbReference type="Gene3D" id="3.40.1030.10">
    <property type="entry name" value="Nucleoside phosphorylase/phosphoribosyltransferase catalytic domain"/>
    <property type="match status" value="1"/>
</dbReference>
<dbReference type="Pfam" id="PF02885">
    <property type="entry name" value="Glycos_trans_3N"/>
    <property type="match status" value="1"/>
</dbReference>
<evidence type="ECO:0000259" key="3">
    <source>
        <dbReference type="Pfam" id="PF02885"/>
    </source>
</evidence>
<keyword evidence="4" id="KW-0238">DNA-binding</keyword>
<dbReference type="GO" id="GO:0000162">
    <property type="term" value="P:L-tryptophan biosynthetic process"/>
    <property type="evidence" value="ECO:0007669"/>
    <property type="project" value="InterPro"/>
</dbReference>